<proteinExistence type="predicted"/>
<name>A0A1X7IW53_9BACL</name>
<accession>A0A1X7IW53</accession>
<keyword evidence="1" id="KW-0812">Transmembrane</keyword>
<dbReference type="STRING" id="1852522.SAMN06295960_0878"/>
<evidence type="ECO:0000313" key="3">
    <source>
        <dbReference type="Proteomes" id="UP000193834"/>
    </source>
</evidence>
<dbReference type="RefSeq" id="WP_085493086.1">
    <property type="nucleotide sequence ID" value="NZ_FXAZ01000001.1"/>
</dbReference>
<reference evidence="2 3" key="1">
    <citation type="submission" date="2017-04" db="EMBL/GenBank/DDBJ databases">
        <authorList>
            <person name="Afonso C.L."/>
            <person name="Miller P.J."/>
            <person name="Scott M.A."/>
            <person name="Spackman E."/>
            <person name="Goraichik I."/>
            <person name="Dimitrov K.M."/>
            <person name="Suarez D.L."/>
            <person name="Swayne D.E."/>
        </authorList>
    </citation>
    <scope>NUCLEOTIDE SEQUENCE [LARGE SCALE GENOMIC DNA]</scope>
    <source>
        <strain evidence="2 3">11</strain>
    </source>
</reference>
<sequence length="87" mass="9809">MRIFIACAVAYTLHLILSIWLDILTGFTLQEAWINQFSTLDVIDPGEMIVIILSFLILLASFSRKALQPLIQKFSALAQNKQQKSGQ</sequence>
<protein>
    <submittedName>
        <fullName evidence="2">Uncharacterized protein</fullName>
    </submittedName>
</protein>
<feature type="transmembrane region" description="Helical" evidence="1">
    <location>
        <begin position="42"/>
        <end position="62"/>
    </location>
</feature>
<dbReference type="AlphaFoldDB" id="A0A1X7IW53"/>
<dbReference type="InterPro" id="IPR058725">
    <property type="entry name" value="YczF"/>
</dbReference>
<dbReference type="Proteomes" id="UP000193834">
    <property type="component" value="Unassembled WGS sequence"/>
</dbReference>
<dbReference type="EMBL" id="FXAZ01000001">
    <property type="protein sequence ID" value="SMG19152.1"/>
    <property type="molecule type" value="Genomic_DNA"/>
</dbReference>
<organism evidence="2 3">
    <name type="scientific">Paenibacillus aquistagni</name>
    <dbReference type="NCBI Taxonomy" id="1852522"/>
    <lineage>
        <taxon>Bacteria</taxon>
        <taxon>Bacillati</taxon>
        <taxon>Bacillota</taxon>
        <taxon>Bacilli</taxon>
        <taxon>Bacillales</taxon>
        <taxon>Paenibacillaceae</taxon>
        <taxon>Paenibacillus</taxon>
    </lineage>
</organism>
<dbReference type="Pfam" id="PF26310">
    <property type="entry name" value="YczF"/>
    <property type="match status" value="1"/>
</dbReference>
<gene>
    <name evidence="2" type="ORF">SAMN06295960_0878</name>
</gene>
<keyword evidence="3" id="KW-1185">Reference proteome</keyword>
<keyword evidence="1" id="KW-1133">Transmembrane helix</keyword>
<keyword evidence="1" id="KW-0472">Membrane</keyword>
<evidence type="ECO:0000256" key="1">
    <source>
        <dbReference type="SAM" id="Phobius"/>
    </source>
</evidence>
<evidence type="ECO:0000313" key="2">
    <source>
        <dbReference type="EMBL" id="SMG19152.1"/>
    </source>
</evidence>